<organism evidence="1 2">
    <name type="scientific">Desulfonatronum thiosulfatophilum</name>
    <dbReference type="NCBI Taxonomy" id="617002"/>
    <lineage>
        <taxon>Bacteria</taxon>
        <taxon>Pseudomonadati</taxon>
        <taxon>Thermodesulfobacteriota</taxon>
        <taxon>Desulfovibrionia</taxon>
        <taxon>Desulfovibrionales</taxon>
        <taxon>Desulfonatronaceae</taxon>
        <taxon>Desulfonatronum</taxon>
    </lineage>
</organism>
<evidence type="ECO:0000313" key="1">
    <source>
        <dbReference type="EMBL" id="SDB18467.1"/>
    </source>
</evidence>
<dbReference type="Proteomes" id="UP000198771">
    <property type="component" value="Unassembled WGS sequence"/>
</dbReference>
<protein>
    <submittedName>
        <fullName evidence="1">Uncharacterized protein</fullName>
    </submittedName>
</protein>
<evidence type="ECO:0000313" key="2">
    <source>
        <dbReference type="Proteomes" id="UP000198771"/>
    </source>
</evidence>
<dbReference type="EMBL" id="FMXO01000004">
    <property type="protein sequence ID" value="SDB18467.1"/>
    <property type="molecule type" value="Genomic_DNA"/>
</dbReference>
<reference evidence="1 2" key="1">
    <citation type="submission" date="2016-10" db="EMBL/GenBank/DDBJ databases">
        <authorList>
            <person name="de Groot N.N."/>
        </authorList>
    </citation>
    <scope>NUCLEOTIDE SEQUENCE [LARGE SCALE GENOMIC DNA]</scope>
    <source>
        <strain evidence="1 2">ASO4-2</strain>
    </source>
</reference>
<accession>A0A1G6BCV3</accession>
<gene>
    <name evidence="1" type="ORF">SAMN05660653_00906</name>
</gene>
<dbReference type="RefSeq" id="WP_092117715.1">
    <property type="nucleotide sequence ID" value="NZ_FMXO01000004.1"/>
</dbReference>
<name>A0A1G6BCV3_9BACT</name>
<sequence length="183" mass="20630">MNDSGKQPALLNPYAENLYNFALDREDIKWLLQGLPQDGQVDLNTVEYELQLLKIVSTGWAISFYLQEDPLKDQIQEPYWQAMREFSENISQTTSLLIGKDIEYFKILKSRLETYVQAMAALEPDNDPTQAIGPAFAYCCGDRDNPFTTLAGAKLFANTLSSVREYLIKAVGEDEGSCNVTVQ</sequence>
<dbReference type="STRING" id="617002.SAMN05660653_00906"/>
<dbReference type="AlphaFoldDB" id="A0A1G6BCV3"/>
<keyword evidence="2" id="KW-1185">Reference proteome</keyword>
<proteinExistence type="predicted"/>
<dbReference type="OrthoDB" id="5416968at2"/>